<dbReference type="SUPFAM" id="SSF52343">
    <property type="entry name" value="Ferredoxin reductase-like, C-terminal NADP-linked domain"/>
    <property type="match status" value="1"/>
</dbReference>
<evidence type="ECO:0000256" key="6">
    <source>
        <dbReference type="SAM" id="Phobius"/>
    </source>
</evidence>
<dbReference type="STRING" id="857967.G0QKD5"/>
<accession>G0QKD5</accession>
<evidence type="ECO:0000256" key="3">
    <source>
        <dbReference type="ARBA" id="ARBA00022827"/>
    </source>
</evidence>
<evidence type="ECO:0000313" key="9">
    <source>
        <dbReference type="Proteomes" id="UP000008983"/>
    </source>
</evidence>
<dbReference type="PANTHER" id="PTHR19370">
    <property type="entry name" value="NADH-CYTOCHROME B5 REDUCTASE"/>
    <property type="match status" value="1"/>
</dbReference>
<protein>
    <recommendedName>
        <fullName evidence="7">DOMON domain-containing protein</fullName>
    </recommendedName>
</protein>
<sequence>MIIITTQNNQLSVLDAYSTGYQAPEADIQDVILDPSSILDANGDFQAKFSRLLDTKDPLDEVLKENGKYKLCFAWGQSKSLSKHSSSDRISFQNDIILANDAGNLNVVNNDDMIILELHKIILFYGWGILVDIGIIFARYFKTWKHYILVHTLCFFVLDVLTIIFEALILDQNKDKLSDGGKILQENAKSHYIIGVGALSKLLHEQYTQHQWSIEGPLGTGLNFQENEENKKYVFFCGGTGLFPFLDLIDILFKKNLQYALPQDSKLFDPFSCGYSQFFKGCTFQFYCAFQTFEDFVGHEWILQTYEISQKLQNRLFDIQIRVSAGQVPEGFKQTKEYFNKKFVEKNVKKNEVDKVFICGNPQMNNTLYNALNELGFSKLQIVLV</sequence>
<dbReference type="RefSeq" id="XP_004039627.1">
    <property type="nucleotide sequence ID" value="XM_004039579.1"/>
</dbReference>
<keyword evidence="6" id="KW-0812">Transmembrane</keyword>
<dbReference type="PANTHER" id="PTHR19370:SF185">
    <property type="entry name" value="NADH-CYTOCHROME B5 REDUCTASE"/>
    <property type="match status" value="1"/>
</dbReference>
<dbReference type="AlphaFoldDB" id="G0QKD5"/>
<dbReference type="eggNOG" id="ENOG502SFBV">
    <property type="taxonomic scope" value="Eukaryota"/>
</dbReference>
<gene>
    <name evidence="8" type="ORF">IMG5_016390</name>
</gene>
<keyword evidence="9" id="KW-1185">Reference proteome</keyword>
<evidence type="ECO:0000259" key="7">
    <source>
        <dbReference type="PROSITE" id="PS50836"/>
    </source>
</evidence>
<dbReference type="PROSITE" id="PS50836">
    <property type="entry name" value="DOMON"/>
    <property type="match status" value="1"/>
</dbReference>
<dbReference type="Pfam" id="PF03351">
    <property type="entry name" value="DOMON"/>
    <property type="match status" value="1"/>
</dbReference>
<proteinExistence type="predicted"/>
<feature type="transmembrane region" description="Helical" evidence="6">
    <location>
        <begin position="147"/>
        <end position="170"/>
    </location>
</feature>
<dbReference type="InterPro" id="IPR001834">
    <property type="entry name" value="CBR-like"/>
</dbReference>
<keyword evidence="6" id="KW-1133">Transmembrane helix</keyword>
<dbReference type="InterPro" id="IPR045266">
    <property type="entry name" value="DOH_DOMON"/>
</dbReference>
<dbReference type="GO" id="GO:0016491">
    <property type="term" value="F:oxidoreductase activity"/>
    <property type="evidence" value="ECO:0007669"/>
    <property type="project" value="UniProtKB-KW"/>
</dbReference>
<organism evidence="8 9">
    <name type="scientific">Ichthyophthirius multifiliis</name>
    <name type="common">White spot disease agent</name>
    <name type="synonym">Ich</name>
    <dbReference type="NCBI Taxonomy" id="5932"/>
    <lineage>
        <taxon>Eukaryota</taxon>
        <taxon>Sar</taxon>
        <taxon>Alveolata</taxon>
        <taxon>Ciliophora</taxon>
        <taxon>Intramacronucleata</taxon>
        <taxon>Oligohymenophorea</taxon>
        <taxon>Hymenostomatida</taxon>
        <taxon>Ophryoglenina</taxon>
        <taxon>Ichthyophthirius</taxon>
    </lineage>
</organism>
<dbReference type="GO" id="GO:0071949">
    <property type="term" value="F:FAD binding"/>
    <property type="evidence" value="ECO:0007669"/>
    <property type="project" value="TreeGrafter"/>
</dbReference>
<keyword evidence="6" id="KW-0472">Membrane</keyword>
<name>G0QKD5_ICHMU</name>
<comment type="cofactor">
    <cofactor evidence="1 5">
        <name>FAD</name>
        <dbReference type="ChEBI" id="CHEBI:57692"/>
    </cofactor>
</comment>
<feature type="binding site" evidence="5">
    <location>
        <position position="200"/>
    </location>
    <ligand>
        <name>FAD</name>
        <dbReference type="ChEBI" id="CHEBI:57692"/>
    </ligand>
</feature>
<keyword evidence="2 5" id="KW-0285">Flavoprotein</keyword>
<evidence type="ECO:0000256" key="4">
    <source>
        <dbReference type="ARBA" id="ARBA00023002"/>
    </source>
</evidence>
<dbReference type="CDD" id="cd09631">
    <property type="entry name" value="DOMON_DOH"/>
    <property type="match status" value="1"/>
</dbReference>
<dbReference type="OrthoDB" id="298365at2759"/>
<feature type="domain" description="DOMON" evidence="7">
    <location>
        <begin position="1"/>
        <end position="76"/>
    </location>
</feature>
<dbReference type="EMBL" id="GL983153">
    <property type="protein sequence ID" value="EGR34323.1"/>
    <property type="molecule type" value="Genomic_DNA"/>
</dbReference>
<dbReference type="Gene3D" id="3.40.50.80">
    <property type="entry name" value="Nucleotide-binding domain of ferredoxin-NADP reductase (FNR) module"/>
    <property type="match status" value="1"/>
</dbReference>
<dbReference type="InParanoid" id="G0QKD5"/>
<evidence type="ECO:0000313" key="8">
    <source>
        <dbReference type="EMBL" id="EGR34323.1"/>
    </source>
</evidence>
<dbReference type="InterPro" id="IPR039261">
    <property type="entry name" value="FNR_nucleotide-bd"/>
</dbReference>
<keyword evidence="3 5" id="KW-0274">FAD</keyword>
<dbReference type="Proteomes" id="UP000008983">
    <property type="component" value="Unassembled WGS sequence"/>
</dbReference>
<keyword evidence="4" id="KW-0560">Oxidoreductase</keyword>
<reference evidence="8 9" key="1">
    <citation type="submission" date="2011-07" db="EMBL/GenBank/DDBJ databases">
        <authorList>
            <person name="Coyne R."/>
            <person name="Brami D."/>
            <person name="Johnson J."/>
            <person name="Hostetler J."/>
            <person name="Hannick L."/>
            <person name="Clark T."/>
            <person name="Cassidy-Hanley D."/>
            <person name="Inman J."/>
        </authorList>
    </citation>
    <scope>NUCLEOTIDE SEQUENCE [LARGE SCALE GENOMIC DNA]</scope>
    <source>
        <strain evidence="8 9">G5</strain>
    </source>
</reference>
<dbReference type="InterPro" id="IPR005018">
    <property type="entry name" value="DOMON_domain"/>
</dbReference>
<evidence type="ECO:0000256" key="5">
    <source>
        <dbReference type="PIRSR" id="PIRSR601834-1"/>
    </source>
</evidence>
<evidence type="ECO:0000256" key="2">
    <source>
        <dbReference type="ARBA" id="ARBA00022630"/>
    </source>
</evidence>
<dbReference type="GeneID" id="14910514"/>
<evidence type="ECO:0000256" key="1">
    <source>
        <dbReference type="ARBA" id="ARBA00001974"/>
    </source>
</evidence>
<feature type="transmembrane region" description="Helical" evidence="6">
    <location>
        <begin position="122"/>
        <end position="141"/>
    </location>
</feature>